<accession>A0A432VYA4</accession>
<dbReference type="Gene3D" id="3.10.580.10">
    <property type="entry name" value="CBS-domain"/>
    <property type="match status" value="1"/>
</dbReference>
<keyword evidence="1" id="KW-0129">CBS domain</keyword>
<organism evidence="3 4">
    <name type="scientific">Aliidiomarina haloalkalitolerans</name>
    <dbReference type="NCBI Taxonomy" id="859059"/>
    <lineage>
        <taxon>Bacteria</taxon>
        <taxon>Pseudomonadati</taxon>
        <taxon>Pseudomonadota</taxon>
        <taxon>Gammaproteobacteria</taxon>
        <taxon>Alteromonadales</taxon>
        <taxon>Idiomarinaceae</taxon>
        <taxon>Aliidiomarina</taxon>
    </lineage>
</organism>
<dbReference type="EMBL" id="PIPI01000001">
    <property type="protein sequence ID" value="RUO21626.1"/>
    <property type="molecule type" value="Genomic_DNA"/>
</dbReference>
<dbReference type="PROSITE" id="PS51371">
    <property type="entry name" value="CBS"/>
    <property type="match status" value="1"/>
</dbReference>
<dbReference type="Proteomes" id="UP000288212">
    <property type="component" value="Unassembled WGS sequence"/>
</dbReference>
<dbReference type="SMART" id="SM00116">
    <property type="entry name" value="CBS"/>
    <property type="match status" value="1"/>
</dbReference>
<proteinExistence type="predicted"/>
<dbReference type="RefSeq" id="WP_126790622.1">
    <property type="nucleotide sequence ID" value="NZ_PIPI01000001.1"/>
</dbReference>
<dbReference type="Pfam" id="PF00571">
    <property type="entry name" value="CBS"/>
    <property type="match status" value="1"/>
</dbReference>
<dbReference type="InterPro" id="IPR046342">
    <property type="entry name" value="CBS_dom_sf"/>
</dbReference>
<dbReference type="SUPFAM" id="SSF54631">
    <property type="entry name" value="CBS-domain pair"/>
    <property type="match status" value="1"/>
</dbReference>
<gene>
    <name evidence="3" type="ORF">CWE06_01870</name>
</gene>
<dbReference type="OrthoDB" id="6238083at2"/>
<name>A0A432VYA4_9GAMM</name>
<dbReference type="InterPro" id="IPR000644">
    <property type="entry name" value="CBS_dom"/>
</dbReference>
<dbReference type="AlphaFoldDB" id="A0A432VYA4"/>
<evidence type="ECO:0000313" key="4">
    <source>
        <dbReference type="Proteomes" id="UP000288212"/>
    </source>
</evidence>
<evidence type="ECO:0000259" key="2">
    <source>
        <dbReference type="PROSITE" id="PS51371"/>
    </source>
</evidence>
<reference evidence="3 4" key="1">
    <citation type="journal article" date="2011" name="Front. Microbiol.">
        <title>Genomic signatures of strain selection and enhancement in Bacillus atrophaeus var. globigii, a historical biowarfare simulant.</title>
        <authorList>
            <person name="Gibbons H.S."/>
            <person name="Broomall S.M."/>
            <person name="McNew L.A."/>
            <person name="Daligault H."/>
            <person name="Chapman C."/>
            <person name="Bruce D."/>
            <person name="Karavis M."/>
            <person name="Krepps M."/>
            <person name="McGregor P.A."/>
            <person name="Hong C."/>
            <person name="Park K.H."/>
            <person name="Akmal A."/>
            <person name="Feldman A."/>
            <person name="Lin J.S."/>
            <person name="Chang W.E."/>
            <person name="Higgs B.W."/>
            <person name="Demirev P."/>
            <person name="Lindquist J."/>
            <person name="Liem A."/>
            <person name="Fochler E."/>
            <person name="Read T.D."/>
            <person name="Tapia R."/>
            <person name="Johnson S."/>
            <person name="Bishop-Lilly K.A."/>
            <person name="Detter C."/>
            <person name="Han C."/>
            <person name="Sozhamannan S."/>
            <person name="Rosenzweig C.N."/>
            <person name="Skowronski E.W."/>
        </authorList>
    </citation>
    <scope>NUCLEOTIDE SEQUENCE [LARGE SCALE GENOMIC DNA]</scope>
    <source>
        <strain evidence="3 4">AK5</strain>
    </source>
</reference>
<comment type="caution">
    <text evidence="3">The sequence shown here is derived from an EMBL/GenBank/DDBJ whole genome shotgun (WGS) entry which is preliminary data.</text>
</comment>
<feature type="domain" description="CBS" evidence="2">
    <location>
        <begin position="42"/>
        <end position="100"/>
    </location>
</feature>
<sequence length="195" mass="21314">MSTYHALALKTTPRFISSTEKVLTAVQLDWHAPAYTVFDSLESPRSLILDSTTSLADAERLMRKAHCRYAWVTDSHQQLLGVVALADLSSGRAIKLAKDLRLAHDDIEVFELMTAVEELPQVSQQSFLQAMIGDVAVTMQQAGTSFLTIANDEGIVGIVSALTIAEKTGESVRFAPMATSFARLVNLKHHSDAIE</sequence>
<protein>
    <recommendedName>
        <fullName evidence="2">CBS domain-containing protein</fullName>
    </recommendedName>
</protein>
<evidence type="ECO:0000256" key="1">
    <source>
        <dbReference type="PROSITE-ProRule" id="PRU00703"/>
    </source>
</evidence>
<keyword evidence="4" id="KW-1185">Reference proteome</keyword>
<evidence type="ECO:0000313" key="3">
    <source>
        <dbReference type="EMBL" id="RUO21626.1"/>
    </source>
</evidence>